<keyword evidence="2" id="KW-1185">Reference proteome</keyword>
<evidence type="ECO:0000313" key="2">
    <source>
        <dbReference type="Proteomes" id="UP001231941"/>
    </source>
</evidence>
<gene>
    <name evidence="1" type="ORF">Q5Y73_14080</name>
</gene>
<organism evidence="1 2">
    <name type="scientific">Chengkuizengella axinellae</name>
    <dbReference type="NCBI Taxonomy" id="3064388"/>
    <lineage>
        <taxon>Bacteria</taxon>
        <taxon>Bacillati</taxon>
        <taxon>Bacillota</taxon>
        <taxon>Bacilli</taxon>
        <taxon>Bacillales</taxon>
        <taxon>Paenibacillaceae</taxon>
        <taxon>Chengkuizengella</taxon>
    </lineage>
</organism>
<dbReference type="EMBL" id="JAVAMP010000006">
    <property type="protein sequence ID" value="MDP5275241.1"/>
    <property type="molecule type" value="Genomic_DNA"/>
</dbReference>
<proteinExistence type="predicted"/>
<reference evidence="1 2" key="1">
    <citation type="submission" date="2023-08" db="EMBL/GenBank/DDBJ databases">
        <authorList>
            <person name="Park J.-S."/>
        </authorList>
    </citation>
    <scope>NUCLEOTIDE SEQUENCE [LARGE SCALE GENOMIC DNA]</scope>
    <source>
        <strain evidence="1 2">2205SS18-9</strain>
    </source>
</reference>
<protein>
    <recommendedName>
        <fullName evidence="3">DUF3221 domain-containing protein</fullName>
    </recommendedName>
</protein>
<accession>A0ABT9J0V0</accession>
<name>A0ABT9J0V0_9BACL</name>
<comment type="caution">
    <text evidence="1">The sequence shown here is derived from an EMBL/GenBank/DDBJ whole genome shotgun (WGS) entry which is preliminary data.</text>
</comment>
<dbReference type="Proteomes" id="UP001231941">
    <property type="component" value="Unassembled WGS sequence"/>
</dbReference>
<sequence>MLKALGKYLILSLLFVCILIATLYTMSQLALEQAQTNINDDNTVLHTTPDELNKHTHSGKVIVQNGQNIVIQSGTAEETYRINQNTKVQAGVVSDGDLNMVVPGVKVNILAFNGVARVVHVKIE</sequence>
<dbReference type="RefSeq" id="WP_305992550.1">
    <property type="nucleotide sequence ID" value="NZ_JAVAMP010000006.1"/>
</dbReference>
<evidence type="ECO:0000313" key="1">
    <source>
        <dbReference type="EMBL" id="MDP5275241.1"/>
    </source>
</evidence>
<evidence type="ECO:0008006" key="3">
    <source>
        <dbReference type="Google" id="ProtNLM"/>
    </source>
</evidence>